<dbReference type="PROSITE" id="PS51464">
    <property type="entry name" value="SIS"/>
    <property type="match status" value="1"/>
</dbReference>
<dbReference type="OrthoDB" id="9762536at2"/>
<proteinExistence type="inferred from homology"/>
<dbReference type="RefSeq" id="WP_108984881.1">
    <property type="nucleotide sequence ID" value="NZ_BFBR01000004.1"/>
</dbReference>
<evidence type="ECO:0000259" key="9">
    <source>
        <dbReference type="PROSITE" id="PS51464"/>
    </source>
</evidence>
<keyword evidence="10" id="KW-0413">Isomerase</keyword>
<evidence type="ECO:0000256" key="3">
    <source>
        <dbReference type="ARBA" id="ARBA00023122"/>
    </source>
</evidence>
<organism evidence="10 11">
    <name type="scientific">Candidatus Phycosocius bacilliformis</name>
    <dbReference type="NCBI Taxonomy" id="1445552"/>
    <lineage>
        <taxon>Bacteria</taxon>
        <taxon>Pseudomonadati</taxon>
        <taxon>Pseudomonadota</taxon>
        <taxon>Alphaproteobacteria</taxon>
        <taxon>Caulobacterales</taxon>
        <taxon>Caulobacterales incertae sedis</taxon>
        <taxon>Candidatus Phycosocius</taxon>
    </lineage>
</organism>
<dbReference type="Pfam" id="PF00571">
    <property type="entry name" value="CBS"/>
    <property type="match status" value="2"/>
</dbReference>
<name>A0A2P2EAD2_9PROT</name>
<dbReference type="Gene3D" id="3.10.580.10">
    <property type="entry name" value="CBS-domain"/>
    <property type="match status" value="1"/>
</dbReference>
<dbReference type="InterPro" id="IPR050986">
    <property type="entry name" value="GutQ/KpsF_isomerases"/>
</dbReference>
<evidence type="ECO:0000256" key="7">
    <source>
        <dbReference type="PROSITE-ProRule" id="PRU00703"/>
    </source>
</evidence>
<dbReference type="InterPro" id="IPR046342">
    <property type="entry name" value="CBS_dom_sf"/>
</dbReference>
<keyword evidence="5" id="KW-0862">Zinc</keyword>
<dbReference type="PANTHER" id="PTHR42745">
    <property type="match status" value="1"/>
</dbReference>
<dbReference type="AlphaFoldDB" id="A0A2P2EAD2"/>
<dbReference type="EC" id="5.3.1.13" evidence="10"/>
<evidence type="ECO:0000313" key="10">
    <source>
        <dbReference type="EMBL" id="GBF58037.1"/>
    </source>
</evidence>
<feature type="site" description="Catalytically relevant" evidence="6">
    <location>
        <position position="187"/>
    </location>
</feature>
<reference evidence="10 11" key="1">
    <citation type="journal article" date="2018" name="Genome Announc.">
        <title>Draft Genome Sequence of "Candidatus Phycosocius bacilliformis," an Alphaproteobacterial Ectosymbiont of the Hydrocarbon-Producing Green Alga Botryococcus braunii.</title>
        <authorList>
            <person name="Tanabe Y."/>
            <person name="Yamaguchi H."/>
            <person name="Watanabe M.M."/>
        </authorList>
    </citation>
    <scope>NUCLEOTIDE SEQUENCE [LARGE SCALE GENOMIC DNA]</scope>
    <source>
        <strain evidence="10 11">BOTRYCO-2</strain>
    </source>
</reference>
<keyword evidence="5" id="KW-0479">Metal-binding</keyword>
<dbReference type="FunFam" id="3.40.50.10490:FF:000011">
    <property type="entry name" value="Arabinose 5-phosphate isomerase"/>
    <property type="match status" value="1"/>
</dbReference>
<protein>
    <submittedName>
        <fullName evidence="10">Arabinose 5-phosphate isomerase KdsD</fullName>
        <ecNumber evidence="10">5.3.1.13</ecNumber>
    </submittedName>
</protein>
<dbReference type="InterPro" id="IPR046348">
    <property type="entry name" value="SIS_dom_sf"/>
</dbReference>
<dbReference type="Proteomes" id="UP000245086">
    <property type="component" value="Unassembled WGS sequence"/>
</dbReference>
<dbReference type="PIRSF" id="PIRSF004692">
    <property type="entry name" value="KdsD_KpsF"/>
    <property type="match status" value="1"/>
</dbReference>
<dbReference type="PANTHER" id="PTHR42745:SF1">
    <property type="entry name" value="ARABINOSE 5-PHOSPHATE ISOMERASE KDSD"/>
    <property type="match status" value="1"/>
</dbReference>
<dbReference type="NCBIfam" id="TIGR00393">
    <property type="entry name" value="kpsF"/>
    <property type="match status" value="1"/>
</dbReference>
<dbReference type="InterPro" id="IPR001347">
    <property type="entry name" value="SIS_dom"/>
</dbReference>
<keyword evidence="11" id="KW-1185">Reference proteome</keyword>
<feature type="site" description="Catalytically relevant" evidence="6">
    <location>
        <position position="146"/>
    </location>
</feature>
<evidence type="ECO:0000256" key="1">
    <source>
        <dbReference type="ARBA" id="ARBA00008165"/>
    </source>
</evidence>
<accession>A0A2P2EAD2</accession>
<feature type="domain" description="SIS" evidence="9">
    <location>
        <begin position="35"/>
        <end position="178"/>
    </location>
</feature>
<feature type="binding site" evidence="5">
    <location>
        <position position="76"/>
    </location>
    <ligand>
        <name>Zn(2+)</name>
        <dbReference type="ChEBI" id="CHEBI:29105"/>
    </ligand>
</feature>
<dbReference type="GO" id="GO:1901135">
    <property type="term" value="P:carbohydrate derivative metabolic process"/>
    <property type="evidence" value="ECO:0007669"/>
    <property type="project" value="InterPro"/>
</dbReference>
<dbReference type="SUPFAM" id="SSF53697">
    <property type="entry name" value="SIS domain"/>
    <property type="match status" value="1"/>
</dbReference>
<dbReference type="GO" id="GO:0046872">
    <property type="term" value="F:metal ion binding"/>
    <property type="evidence" value="ECO:0007669"/>
    <property type="project" value="UniProtKB-KW"/>
</dbReference>
<dbReference type="GO" id="GO:0097367">
    <property type="term" value="F:carbohydrate derivative binding"/>
    <property type="evidence" value="ECO:0007669"/>
    <property type="project" value="InterPro"/>
</dbReference>
<feature type="domain" description="CBS" evidence="8">
    <location>
        <begin position="268"/>
        <end position="320"/>
    </location>
</feature>
<feature type="domain" description="CBS" evidence="8">
    <location>
        <begin position="203"/>
        <end position="264"/>
    </location>
</feature>
<evidence type="ECO:0000256" key="5">
    <source>
        <dbReference type="PIRSR" id="PIRSR004692-2"/>
    </source>
</evidence>
<feature type="site" description="Catalytically relevant" evidence="6">
    <location>
        <position position="53"/>
    </location>
</feature>
<dbReference type="InterPro" id="IPR000644">
    <property type="entry name" value="CBS_dom"/>
</dbReference>
<dbReference type="Gene3D" id="3.40.50.10490">
    <property type="entry name" value="Glucose-6-phosphate isomerase like protein, domain 1"/>
    <property type="match status" value="1"/>
</dbReference>
<dbReference type="InterPro" id="IPR004800">
    <property type="entry name" value="KdsD/KpsF-type"/>
</dbReference>
<keyword evidence="2" id="KW-0677">Repeat</keyword>
<comment type="similarity">
    <text evidence="1 4">Belongs to the SIS family. GutQ/KpsF subfamily.</text>
</comment>
<dbReference type="PROSITE" id="PS51371">
    <property type="entry name" value="CBS"/>
    <property type="match status" value="2"/>
</dbReference>
<gene>
    <name evidence="10" type="primary">kdsD</name>
    <name evidence="10" type="ORF">PbB2_01708</name>
</gene>
<dbReference type="EMBL" id="BFBR01000004">
    <property type="protein sequence ID" value="GBF58037.1"/>
    <property type="molecule type" value="Genomic_DNA"/>
</dbReference>
<dbReference type="CDD" id="cd04604">
    <property type="entry name" value="CBS_pair_SIS_assoc"/>
    <property type="match status" value="1"/>
</dbReference>
<evidence type="ECO:0000256" key="6">
    <source>
        <dbReference type="PIRSR" id="PIRSR004692-3"/>
    </source>
</evidence>
<evidence type="ECO:0000256" key="2">
    <source>
        <dbReference type="ARBA" id="ARBA00022737"/>
    </source>
</evidence>
<keyword evidence="3 7" id="KW-0129">CBS domain</keyword>
<comment type="caution">
    <text evidence="10">The sequence shown here is derived from an EMBL/GenBank/DDBJ whole genome shotgun (WGS) entry which is preliminary data.</text>
</comment>
<evidence type="ECO:0000313" key="11">
    <source>
        <dbReference type="Proteomes" id="UP000245086"/>
    </source>
</evidence>
<dbReference type="GO" id="GO:0019146">
    <property type="term" value="F:arabinose-5-phosphate isomerase activity"/>
    <property type="evidence" value="ECO:0007669"/>
    <property type="project" value="UniProtKB-EC"/>
</dbReference>
<dbReference type="GO" id="GO:0005975">
    <property type="term" value="P:carbohydrate metabolic process"/>
    <property type="evidence" value="ECO:0007669"/>
    <property type="project" value="InterPro"/>
</dbReference>
<dbReference type="SMART" id="SM00116">
    <property type="entry name" value="CBS"/>
    <property type="match status" value="2"/>
</dbReference>
<evidence type="ECO:0000259" key="8">
    <source>
        <dbReference type="PROSITE" id="PS51371"/>
    </source>
</evidence>
<dbReference type="Pfam" id="PF01380">
    <property type="entry name" value="SIS"/>
    <property type="match status" value="1"/>
</dbReference>
<evidence type="ECO:0000256" key="4">
    <source>
        <dbReference type="PIRNR" id="PIRNR004692"/>
    </source>
</evidence>
<sequence>MSLPAPIAAATRVLDVEIEGLRRLKDSVGSEFAAIVEAVSTMTGRLVCAGVGKSGHVARKIAATLASTGTPSQFIHPTEASHGDMGMIGSGDMLLILSKSGEVPELSDMIAYGKRFRIPIIAMTANAQSILGKAGDYLMLLPDAPEACGETRAPTTSTTMQIAYGDALAVALLERRGFTASDFRVYHPGGKLGAMLKSVADLMHTGEALPLVSPQTPMTEALLVMTAKRFGCTGVVDQDGRLIGIVTDGDVRRKAGADFAHLAVVDVMTANPMVVHPEALAAEALAELNQSGRSVVFAVDEQDRPSGILHLHDLLRAGVI</sequence>
<dbReference type="InterPro" id="IPR035474">
    <property type="entry name" value="SIS_Kpsf"/>
</dbReference>
<feature type="site" description="Catalytically relevant" evidence="6">
    <location>
        <position position="105"/>
    </location>
</feature>
<dbReference type="CDD" id="cd05014">
    <property type="entry name" value="SIS_Kpsf"/>
    <property type="match status" value="1"/>
</dbReference>